<evidence type="ECO:0000313" key="2">
    <source>
        <dbReference type="Proteomes" id="UP000544090"/>
    </source>
</evidence>
<dbReference type="EMBL" id="JAAZSQ010000003">
    <property type="protein sequence ID" value="NKX53928.1"/>
    <property type="molecule type" value="Genomic_DNA"/>
</dbReference>
<accession>A0A7X6HD41</accession>
<protein>
    <submittedName>
        <fullName evidence="1">Uncharacterized protein</fullName>
    </submittedName>
</protein>
<reference evidence="1 2" key="1">
    <citation type="submission" date="2020-04" db="EMBL/GenBank/DDBJ databases">
        <title>Arthrobacter sp. nov.</title>
        <authorList>
            <person name="Liu S."/>
        </authorList>
    </citation>
    <scope>NUCLEOTIDE SEQUENCE [LARGE SCALE GENOMIC DNA]</scope>
    <source>
        <strain evidence="1 2">E918</strain>
    </source>
</reference>
<dbReference type="AlphaFoldDB" id="A0A7X6HD41"/>
<dbReference type="Proteomes" id="UP000544090">
    <property type="component" value="Unassembled WGS sequence"/>
</dbReference>
<sequence>MDDPTLAGTLQHVLVPRTFGRHNTGTAEFIILSVEIWTTGLVVNMQVRSAAGPQFRRPGIVVEDHLGTVYTRKGSVSLGARHLQYFEPSVPEGIRTLTIKCEDSEGIHQVLFVAVPSPRGMKGGRLKVRNMARPAIGTDTEQEAS</sequence>
<name>A0A7X6HD41_9MICC</name>
<dbReference type="RefSeq" id="WP_168485273.1">
    <property type="nucleotide sequence ID" value="NZ_JAAZSQ010000003.1"/>
</dbReference>
<evidence type="ECO:0000313" key="1">
    <source>
        <dbReference type="EMBL" id="NKX53928.1"/>
    </source>
</evidence>
<proteinExistence type="predicted"/>
<gene>
    <name evidence="1" type="ORF">HGG74_05110</name>
</gene>
<organism evidence="1 2">
    <name type="scientific">Arthrobacter mobilis</name>
    <dbReference type="NCBI Taxonomy" id="2724944"/>
    <lineage>
        <taxon>Bacteria</taxon>
        <taxon>Bacillati</taxon>
        <taxon>Actinomycetota</taxon>
        <taxon>Actinomycetes</taxon>
        <taxon>Micrococcales</taxon>
        <taxon>Micrococcaceae</taxon>
        <taxon>Arthrobacter</taxon>
    </lineage>
</organism>
<keyword evidence="2" id="KW-1185">Reference proteome</keyword>
<comment type="caution">
    <text evidence="1">The sequence shown here is derived from an EMBL/GenBank/DDBJ whole genome shotgun (WGS) entry which is preliminary data.</text>
</comment>